<feature type="transmembrane region" description="Helical" evidence="1">
    <location>
        <begin position="28"/>
        <end position="46"/>
    </location>
</feature>
<sequence>MFYLFSKTLAYFRATEVRSDKFPLQDQLVHIIMLVSISLTMANVASRRPNRLIERKFGTFLAESSDVAQNDIMLTK</sequence>
<protein>
    <submittedName>
        <fullName evidence="2">Uncharacterized protein</fullName>
    </submittedName>
</protein>
<gene>
    <name evidence="2" type="ORF">T4E_9341</name>
</gene>
<comment type="caution">
    <text evidence="2">The sequence shown here is derived from an EMBL/GenBank/DDBJ whole genome shotgun (WGS) entry which is preliminary data.</text>
</comment>
<evidence type="ECO:0000313" key="3">
    <source>
        <dbReference type="Proteomes" id="UP000054815"/>
    </source>
</evidence>
<dbReference type="AlphaFoldDB" id="A0A0V0YPI5"/>
<dbReference type="Proteomes" id="UP000054815">
    <property type="component" value="Unassembled WGS sequence"/>
</dbReference>
<keyword evidence="1" id="KW-0812">Transmembrane</keyword>
<name>A0A0V0YPI5_TRIPS</name>
<evidence type="ECO:0000313" key="2">
    <source>
        <dbReference type="EMBL" id="KRY02048.1"/>
    </source>
</evidence>
<proteinExistence type="predicted"/>
<organism evidence="2 3">
    <name type="scientific">Trichinella pseudospiralis</name>
    <name type="common">Parasitic roundworm</name>
    <dbReference type="NCBI Taxonomy" id="6337"/>
    <lineage>
        <taxon>Eukaryota</taxon>
        <taxon>Metazoa</taxon>
        <taxon>Ecdysozoa</taxon>
        <taxon>Nematoda</taxon>
        <taxon>Enoplea</taxon>
        <taxon>Dorylaimia</taxon>
        <taxon>Trichinellida</taxon>
        <taxon>Trichinellidae</taxon>
        <taxon>Trichinella</taxon>
    </lineage>
</organism>
<accession>A0A0V0YPI5</accession>
<evidence type="ECO:0000256" key="1">
    <source>
        <dbReference type="SAM" id="Phobius"/>
    </source>
</evidence>
<keyword evidence="1" id="KW-0472">Membrane</keyword>
<reference evidence="2 3" key="1">
    <citation type="submission" date="2015-01" db="EMBL/GenBank/DDBJ databases">
        <title>Evolution of Trichinella species and genotypes.</title>
        <authorList>
            <person name="Korhonen P.K."/>
            <person name="Edoardo P."/>
            <person name="Giuseppe L.R."/>
            <person name="Gasser R.B."/>
        </authorList>
    </citation>
    <scope>NUCLEOTIDE SEQUENCE [LARGE SCALE GENOMIC DNA]</scope>
    <source>
        <strain evidence="2">ISS141</strain>
    </source>
</reference>
<dbReference type="EMBL" id="JYDU01000001">
    <property type="protein sequence ID" value="KRY02048.1"/>
    <property type="molecule type" value="Genomic_DNA"/>
</dbReference>
<keyword evidence="1" id="KW-1133">Transmembrane helix</keyword>